<keyword evidence="2" id="KW-0812">Transmembrane</keyword>
<evidence type="ECO:0000313" key="5">
    <source>
        <dbReference type="Proteomes" id="UP000076079"/>
    </source>
</evidence>
<dbReference type="Gene3D" id="3.30.450.40">
    <property type="match status" value="1"/>
</dbReference>
<feature type="transmembrane region" description="Helical" evidence="2">
    <location>
        <begin position="217"/>
        <end position="243"/>
    </location>
</feature>
<dbReference type="GO" id="GO:0016791">
    <property type="term" value="F:phosphatase activity"/>
    <property type="evidence" value="ECO:0007669"/>
    <property type="project" value="TreeGrafter"/>
</dbReference>
<dbReference type="PANTHER" id="PTHR43156">
    <property type="entry name" value="STAGE II SPORULATION PROTEIN E-RELATED"/>
    <property type="match status" value="1"/>
</dbReference>
<feature type="domain" description="PDZ" evidence="3">
    <location>
        <begin position="116"/>
        <end position="205"/>
    </location>
</feature>
<dbReference type="RefSeq" id="WP_110174150.1">
    <property type="nucleotide sequence ID" value="NZ_CP015136.1"/>
</dbReference>
<dbReference type="EMBL" id="CP015136">
    <property type="protein sequence ID" value="AMY12714.1"/>
    <property type="molecule type" value="Genomic_DNA"/>
</dbReference>
<dbReference type="Gene3D" id="2.30.42.10">
    <property type="match status" value="1"/>
</dbReference>
<dbReference type="InterPro" id="IPR001478">
    <property type="entry name" value="PDZ"/>
</dbReference>
<evidence type="ECO:0000313" key="4">
    <source>
        <dbReference type="EMBL" id="AMY12714.1"/>
    </source>
</evidence>
<accession>A0A143PXZ5</accession>
<evidence type="ECO:0000256" key="1">
    <source>
        <dbReference type="ARBA" id="ARBA00022801"/>
    </source>
</evidence>
<dbReference type="Pfam" id="PF13180">
    <property type="entry name" value="PDZ_2"/>
    <property type="match status" value="1"/>
</dbReference>
<dbReference type="InterPro" id="IPR029016">
    <property type="entry name" value="GAF-like_dom_sf"/>
</dbReference>
<dbReference type="SMART" id="SM00228">
    <property type="entry name" value="PDZ"/>
    <property type="match status" value="2"/>
</dbReference>
<evidence type="ECO:0000256" key="2">
    <source>
        <dbReference type="SAM" id="Phobius"/>
    </source>
</evidence>
<dbReference type="STRING" id="1855912.LuPra_05996"/>
<feature type="transmembrane region" description="Helical" evidence="2">
    <location>
        <begin position="452"/>
        <end position="472"/>
    </location>
</feature>
<organism evidence="4 5">
    <name type="scientific">Luteitalea pratensis</name>
    <dbReference type="NCBI Taxonomy" id="1855912"/>
    <lineage>
        <taxon>Bacteria</taxon>
        <taxon>Pseudomonadati</taxon>
        <taxon>Acidobacteriota</taxon>
        <taxon>Vicinamibacteria</taxon>
        <taxon>Vicinamibacterales</taxon>
        <taxon>Vicinamibacteraceae</taxon>
        <taxon>Luteitalea</taxon>
    </lineage>
</organism>
<feature type="transmembrane region" description="Helical" evidence="2">
    <location>
        <begin position="382"/>
        <end position="401"/>
    </location>
</feature>
<keyword evidence="2" id="KW-1133">Transmembrane helix</keyword>
<feature type="transmembrane region" description="Helical" evidence="2">
    <location>
        <begin position="250"/>
        <end position="270"/>
    </location>
</feature>
<dbReference type="AlphaFoldDB" id="A0A143PXZ5"/>
<dbReference type="EC" id="3.1.3.3" evidence="4"/>
<reference evidence="5" key="2">
    <citation type="submission" date="2016-04" db="EMBL/GenBank/DDBJ databases">
        <title>First Complete Genome Sequence of a Subdivision 6 Acidobacterium.</title>
        <authorList>
            <person name="Huang S."/>
            <person name="Vieira S."/>
            <person name="Bunk B."/>
            <person name="Riedel T."/>
            <person name="Sproeer C."/>
            <person name="Overmann J."/>
        </authorList>
    </citation>
    <scope>NUCLEOTIDE SEQUENCE [LARGE SCALE GENOMIC DNA]</scope>
    <source>
        <strain evidence="5">DSM 100886 HEG_-6_39</strain>
    </source>
</reference>
<name>A0A143PXZ5_LUTPR</name>
<dbReference type="SMART" id="SM00331">
    <property type="entry name" value="PP2C_SIG"/>
    <property type="match status" value="1"/>
</dbReference>
<dbReference type="Proteomes" id="UP000076079">
    <property type="component" value="Chromosome"/>
</dbReference>
<dbReference type="OrthoDB" id="311592at2"/>
<dbReference type="PATRIC" id="fig|1813736.3.peg.6300"/>
<dbReference type="InterPro" id="IPR052016">
    <property type="entry name" value="Bact_Sigma-Reg"/>
</dbReference>
<feature type="transmembrane region" description="Helical" evidence="2">
    <location>
        <begin position="345"/>
        <end position="362"/>
    </location>
</feature>
<feature type="transmembrane region" description="Helical" evidence="2">
    <location>
        <begin position="12"/>
        <end position="34"/>
    </location>
</feature>
<keyword evidence="2" id="KW-0472">Membrane</keyword>
<dbReference type="InterPro" id="IPR036457">
    <property type="entry name" value="PPM-type-like_dom_sf"/>
</dbReference>
<sequence>MTPTTTSRPRALLRVAVAALGVWLAVVAALNLFIVGRAATDENVFIDPLSYLYVVEHVEGQLGTPRSLGPQAPFVPRQADAGDAIAPGDVVMEIEGERLLGPAEARARVAGKPTVEVLVFRARKDQVLSVVLPAPALIDALRSIDKTVLVVQVTPGGASDRAGMLPGDIITRINGEGFSGALDADRIMRTSQVGRVSAYDVLRDGESVTLEVRLSAFGIGIAALILFLVGGLYIVSGTLLATFRAHIKAAYYLGLGWMGMGFTIAVLTRPRRTLPTWYVLTSDVTLAICATLGVAFWLHSMKYFPRERPGLVARRWAIFGAYALALALAGASLAITWTAPFNIDFLFYRGTVIMLAYATVATMRTRRTYSAEDRQISRATSAMTGIAVGFTLATVAVSLLVRRPNAAGIGAPIIQIFRALLYLGVLVVHLLVIGRYRLLELDLRIRRNVQYLLVSSAWTTLIVGAGLLFWWWMMHLQLPLPNIRLTSDALEVLPTPVDASRRAVIEKGVLIAAAVVFAYGFRALLKRGHRFLAEQYYQEGYDYRRATREFSEVMGPRMDLDGLADGLLTVIDRLMPVKRAGVVFVQGDRLVSSKRSIGFDTSEWDVFCTGCVEDAVGVLRASRGAEMDTEYAPPRLRLALRRAQIHHLYPIGGHNELRGVVFIGEKLSEAAYTADDFAFLGVIAGQAALLVENAFLYENLAAQERVRQELAIARRIQLESLPQRPPRVQGLEVYGVSVPAQEVGGDYFDYLDGNDGHLAVMIGDVSGKGTSAALYMSKLQGIVRSLHGFDLAPKQLFVRTNDLLGRDMERRSFVTVLGAFFDSRARTLTVARGGHLPLYQWVAATGAVRRWLPRGLGLGLTASELFTSELEELPLTYAQGDVFLFVTDGITEAHGMDREEFGEARLITLFTTLATTRTPVSGIVSAVNAAAAEHAAGAPQADDQTVIAVRAV</sequence>
<evidence type="ECO:0000259" key="3">
    <source>
        <dbReference type="PROSITE" id="PS50106"/>
    </source>
</evidence>
<dbReference type="SUPFAM" id="SSF55781">
    <property type="entry name" value="GAF domain-like"/>
    <property type="match status" value="1"/>
</dbReference>
<dbReference type="InterPro" id="IPR001932">
    <property type="entry name" value="PPM-type_phosphatase-like_dom"/>
</dbReference>
<dbReference type="Gene3D" id="3.60.40.10">
    <property type="entry name" value="PPM-type phosphatase domain"/>
    <property type="match status" value="1"/>
</dbReference>
<feature type="transmembrane region" description="Helical" evidence="2">
    <location>
        <begin position="413"/>
        <end position="432"/>
    </location>
</feature>
<dbReference type="PANTHER" id="PTHR43156:SF2">
    <property type="entry name" value="STAGE II SPORULATION PROTEIN E"/>
    <property type="match status" value="1"/>
</dbReference>
<proteinExistence type="predicted"/>
<feature type="transmembrane region" description="Helical" evidence="2">
    <location>
        <begin position="276"/>
        <end position="298"/>
    </location>
</feature>
<dbReference type="InterPro" id="IPR036034">
    <property type="entry name" value="PDZ_sf"/>
</dbReference>
<dbReference type="Pfam" id="PF07228">
    <property type="entry name" value="SpoIIE"/>
    <property type="match status" value="1"/>
</dbReference>
<keyword evidence="5" id="KW-1185">Reference proteome</keyword>
<protein>
    <submittedName>
        <fullName evidence="4">Phosphoserine phosphatase RsbU</fullName>
        <ecNumber evidence="4">3.1.3.3</ecNumber>
    </submittedName>
</protein>
<keyword evidence="1 4" id="KW-0378">Hydrolase</keyword>
<dbReference type="SUPFAM" id="SSF50156">
    <property type="entry name" value="PDZ domain-like"/>
    <property type="match status" value="1"/>
</dbReference>
<reference evidence="4 5" key="1">
    <citation type="journal article" date="2016" name="Genome Announc.">
        <title>First Complete Genome Sequence of a Subdivision 6 Acidobacterium Strain.</title>
        <authorList>
            <person name="Huang S."/>
            <person name="Vieira S."/>
            <person name="Bunk B."/>
            <person name="Riedel T."/>
            <person name="Sproer C."/>
            <person name="Overmann J."/>
        </authorList>
    </citation>
    <scope>NUCLEOTIDE SEQUENCE [LARGE SCALE GENOMIC DNA]</scope>
    <source>
        <strain evidence="5">DSM 100886 HEG_-6_39</strain>
    </source>
</reference>
<dbReference type="KEGG" id="abac:LuPra_05996"/>
<gene>
    <name evidence="4" type="primary">rsbU_7</name>
    <name evidence="4" type="ORF">LuPra_05996</name>
</gene>
<dbReference type="PROSITE" id="PS50106">
    <property type="entry name" value="PDZ"/>
    <property type="match status" value="1"/>
</dbReference>
<feature type="transmembrane region" description="Helical" evidence="2">
    <location>
        <begin position="319"/>
        <end position="339"/>
    </location>
</feature>